<organism evidence="1 2">
    <name type="scientific">Enterobacter ludwigii</name>
    <dbReference type="NCBI Taxonomy" id="299767"/>
    <lineage>
        <taxon>Bacteria</taxon>
        <taxon>Pseudomonadati</taxon>
        <taxon>Pseudomonadota</taxon>
        <taxon>Gammaproteobacteria</taxon>
        <taxon>Enterobacterales</taxon>
        <taxon>Enterobacteriaceae</taxon>
        <taxon>Enterobacter</taxon>
        <taxon>Enterobacter cloacae complex</taxon>
    </lineage>
</organism>
<reference evidence="1 2" key="1">
    <citation type="journal article" date="2011" name="Stand. Genomic Sci.">
        <title>Complete genome of the onion pathogen Enterobacter cloacae EcWSU1.</title>
        <authorList>
            <person name="Humann J.L."/>
            <person name="Wildung M."/>
            <person name="Cheng C.H."/>
            <person name="Lee T."/>
            <person name="Stewart J.E."/>
            <person name="Drew J.C."/>
            <person name="Triplett E.W."/>
            <person name="Main D."/>
            <person name="Schroeder B.K."/>
        </authorList>
    </citation>
    <scope>NUCLEOTIDE SEQUENCE [LARGE SCALE GENOMIC DNA]</scope>
    <source>
        <strain evidence="1 2">EcWSU1</strain>
        <plasmid evidence="1">pEcWSU1_A</plasmid>
    </source>
</reference>
<keyword evidence="1" id="KW-0614">Plasmid</keyword>
<sequence>MMNLINFQFERLAFMPPMFLFDIQFINDECGKNIIIKIVYDLVGVIRVL</sequence>
<name>G8LQ86_9ENTR</name>
<evidence type="ECO:0000313" key="1">
    <source>
        <dbReference type="EMBL" id="AEW75982.1"/>
    </source>
</evidence>
<dbReference type="EMBL" id="CP002887">
    <property type="protein sequence ID" value="AEW75982.1"/>
    <property type="molecule type" value="Genomic_DNA"/>
</dbReference>
<proteinExistence type="predicted"/>
<dbReference type="Proteomes" id="UP000007838">
    <property type="component" value="Plasmid pEcWSU1_A"/>
</dbReference>
<dbReference type="AlphaFoldDB" id="G8LQ86"/>
<protein>
    <submittedName>
        <fullName evidence="1">Uncharacterized protein</fullName>
    </submittedName>
</protein>
<dbReference type="KEGG" id="eec:EcWSU1_A008"/>
<geneLocation type="plasmid" evidence="1 2">
    <name>pEcWSU1_A</name>
</geneLocation>
<evidence type="ECO:0000313" key="2">
    <source>
        <dbReference type="Proteomes" id="UP000007838"/>
    </source>
</evidence>
<dbReference type="HOGENOM" id="CLU_3135231_0_0_6"/>
<gene>
    <name evidence="1" type="ORF">EcWSU1_A008</name>
</gene>
<accession>G8LQ86</accession>